<keyword evidence="4" id="KW-1185">Reference proteome</keyword>
<feature type="region of interest" description="Disordered" evidence="1">
    <location>
        <begin position="133"/>
        <end position="164"/>
    </location>
</feature>
<evidence type="ECO:0000256" key="1">
    <source>
        <dbReference type="SAM" id="MobiDB-lite"/>
    </source>
</evidence>
<keyword evidence="2" id="KW-1133">Transmembrane helix</keyword>
<dbReference type="OrthoDB" id="3783802at2759"/>
<feature type="region of interest" description="Disordered" evidence="1">
    <location>
        <begin position="1"/>
        <end position="24"/>
    </location>
</feature>
<evidence type="ECO:0000256" key="2">
    <source>
        <dbReference type="SAM" id="Phobius"/>
    </source>
</evidence>
<proteinExistence type="predicted"/>
<dbReference type="EMBL" id="MU006786">
    <property type="protein sequence ID" value="KAF2639845.1"/>
    <property type="molecule type" value="Genomic_DNA"/>
</dbReference>
<name>A0A6A6RXF6_9PLEO</name>
<reference evidence="3" key="1">
    <citation type="journal article" date="2020" name="Stud. Mycol.">
        <title>101 Dothideomycetes genomes: a test case for predicting lifestyles and emergence of pathogens.</title>
        <authorList>
            <person name="Haridas S."/>
            <person name="Albert R."/>
            <person name="Binder M."/>
            <person name="Bloem J."/>
            <person name="Labutti K."/>
            <person name="Salamov A."/>
            <person name="Andreopoulos B."/>
            <person name="Baker S."/>
            <person name="Barry K."/>
            <person name="Bills G."/>
            <person name="Bluhm B."/>
            <person name="Cannon C."/>
            <person name="Castanera R."/>
            <person name="Culley D."/>
            <person name="Daum C."/>
            <person name="Ezra D."/>
            <person name="Gonzalez J."/>
            <person name="Henrissat B."/>
            <person name="Kuo A."/>
            <person name="Liang C."/>
            <person name="Lipzen A."/>
            <person name="Lutzoni F."/>
            <person name="Magnuson J."/>
            <person name="Mondo S."/>
            <person name="Nolan M."/>
            <person name="Ohm R."/>
            <person name="Pangilinan J."/>
            <person name="Park H.-J."/>
            <person name="Ramirez L."/>
            <person name="Alfaro M."/>
            <person name="Sun H."/>
            <person name="Tritt A."/>
            <person name="Yoshinaga Y."/>
            <person name="Zwiers L.-H."/>
            <person name="Turgeon B."/>
            <person name="Goodwin S."/>
            <person name="Spatafora J."/>
            <person name="Crous P."/>
            <person name="Grigoriev I."/>
        </authorList>
    </citation>
    <scope>NUCLEOTIDE SEQUENCE</scope>
    <source>
        <strain evidence="3">CBS 473.64</strain>
    </source>
</reference>
<organism evidence="3 4">
    <name type="scientific">Massarina eburnea CBS 473.64</name>
    <dbReference type="NCBI Taxonomy" id="1395130"/>
    <lineage>
        <taxon>Eukaryota</taxon>
        <taxon>Fungi</taxon>
        <taxon>Dikarya</taxon>
        <taxon>Ascomycota</taxon>
        <taxon>Pezizomycotina</taxon>
        <taxon>Dothideomycetes</taxon>
        <taxon>Pleosporomycetidae</taxon>
        <taxon>Pleosporales</taxon>
        <taxon>Massarineae</taxon>
        <taxon>Massarinaceae</taxon>
        <taxon>Massarina</taxon>
    </lineage>
</organism>
<evidence type="ECO:0000313" key="4">
    <source>
        <dbReference type="Proteomes" id="UP000799753"/>
    </source>
</evidence>
<accession>A0A6A6RXF6</accession>
<protein>
    <submittedName>
        <fullName evidence="3">Uncharacterized protein</fullName>
    </submittedName>
</protein>
<dbReference type="Proteomes" id="UP000799753">
    <property type="component" value="Unassembled WGS sequence"/>
</dbReference>
<feature type="transmembrane region" description="Helical" evidence="2">
    <location>
        <begin position="30"/>
        <end position="51"/>
    </location>
</feature>
<keyword evidence="2" id="KW-0472">Membrane</keyword>
<dbReference type="AlphaFoldDB" id="A0A6A6RXF6"/>
<gene>
    <name evidence="3" type="ORF">P280DRAFT_550518</name>
</gene>
<sequence length="206" mass="22509">MAPTPTDNQPSAHPTSTSTPPPKAWNTGTIVLGAVFLGFIVVFLTSLIIYITRRRAARNKLHPEMRSRSYHPFRTASTDKAALLANVSPNGGDNNERRKISMFSHERHTSVSLYVDTDAVDQRVSRDRLIPLHTTLSEEETGSLTQGSTGSGVSGGTSRHSGGTEYEHDKFKILCDYFSKKQCGADHTADTNDTDNHTYGLAVGMT</sequence>
<evidence type="ECO:0000313" key="3">
    <source>
        <dbReference type="EMBL" id="KAF2639845.1"/>
    </source>
</evidence>
<keyword evidence="2" id="KW-0812">Transmembrane</keyword>